<dbReference type="SUPFAM" id="SSF88713">
    <property type="entry name" value="Glycoside hydrolase/deacetylase"/>
    <property type="match status" value="1"/>
</dbReference>
<dbReference type="GO" id="GO:0016810">
    <property type="term" value="F:hydrolase activity, acting on carbon-nitrogen (but not peptide) bonds"/>
    <property type="evidence" value="ECO:0007669"/>
    <property type="project" value="InterPro"/>
</dbReference>
<dbReference type="PANTHER" id="PTHR34216">
    <property type="match status" value="1"/>
</dbReference>
<keyword evidence="5" id="KW-1185">Reference proteome</keyword>
<dbReference type="GO" id="GO:0005576">
    <property type="term" value="C:extracellular region"/>
    <property type="evidence" value="ECO:0007669"/>
    <property type="project" value="UniProtKB-SubCell"/>
</dbReference>
<evidence type="ECO:0000256" key="1">
    <source>
        <dbReference type="ARBA" id="ARBA00004613"/>
    </source>
</evidence>
<dbReference type="CDD" id="cd10918">
    <property type="entry name" value="CE4_NodB_like_5s_6s"/>
    <property type="match status" value="1"/>
</dbReference>
<accession>A0A915YF07</accession>
<dbReference type="InterPro" id="IPR002509">
    <property type="entry name" value="NODB_dom"/>
</dbReference>
<dbReference type="InterPro" id="IPR051398">
    <property type="entry name" value="Polysacch_Deacetylase"/>
</dbReference>
<evidence type="ECO:0000313" key="4">
    <source>
        <dbReference type="EMBL" id="BDS11791.1"/>
    </source>
</evidence>
<dbReference type="AlphaFoldDB" id="A0A915YF07"/>
<dbReference type="PANTHER" id="PTHR34216:SF3">
    <property type="entry name" value="POLY-BETA-1,6-N-ACETYL-D-GLUCOSAMINE N-DEACETYLASE"/>
    <property type="match status" value="1"/>
</dbReference>
<comment type="subcellular location">
    <subcellularLocation>
        <location evidence="1">Secreted</location>
    </subcellularLocation>
</comment>
<keyword evidence="2" id="KW-0732">Signal</keyword>
<evidence type="ECO:0000313" key="5">
    <source>
        <dbReference type="Proteomes" id="UP001060919"/>
    </source>
</evidence>
<dbReference type="KEGG" id="aup:AsAng_0025050"/>
<dbReference type="Proteomes" id="UP001060919">
    <property type="component" value="Chromosome"/>
</dbReference>
<gene>
    <name evidence="4" type="ORF">AsAng_0025050</name>
</gene>
<dbReference type="InterPro" id="IPR011330">
    <property type="entry name" value="Glyco_hydro/deAcase_b/a-brl"/>
</dbReference>
<dbReference type="Gene3D" id="3.20.20.370">
    <property type="entry name" value="Glycoside hydrolase/deacetylase"/>
    <property type="match status" value="1"/>
</dbReference>
<dbReference type="RefSeq" id="WP_264792935.1">
    <property type="nucleotide sequence ID" value="NZ_AP026867.1"/>
</dbReference>
<dbReference type="EMBL" id="AP026867">
    <property type="protein sequence ID" value="BDS11791.1"/>
    <property type="molecule type" value="Genomic_DNA"/>
</dbReference>
<dbReference type="Pfam" id="PF01522">
    <property type="entry name" value="Polysacc_deac_1"/>
    <property type="match status" value="1"/>
</dbReference>
<feature type="domain" description="NodB homology" evidence="3">
    <location>
        <begin position="90"/>
        <end position="340"/>
    </location>
</feature>
<protein>
    <submittedName>
        <fullName evidence="4">Polysaccharide deacetylase family protein</fullName>
    </submittedName>
</protein>
<evidence type="ECO:0000259" key="3">
    <source>
        <dbReference type="PROSITE" id="PS51677"/>
    </source>
</evidence>
<evidence type="ECO:0000256" key="2">
    <source>
        <dbReference type="ARBA" id="ARBA00022729"/>
    </source>
</evidence>
<dbReference type="PROSITE" id="PS51677">
    <property type="entry name" value="NODB"/>
    <property type="match status" value="1"/>
</dbReference>
<sequence length="340" mass="39597">MLKQALIQSLHTFSSFIPLSWLQRLSRQSLFSLFYHTVSDQDLPHIKHLYKVRNSQLFEADLDFLLQHFSPISLEQLIDHVQNGKTLPPNAFLLTFDDGLAECYHLIAPLLKQKGIPATFFLNSDFVDNKALMFRYKASYLIEQLKTRSNATKIAAQYFEQYQLPFDSLKKSLLAVRWPEQALLDDLAVAFDIDFEAFLQEQKPYLTQEQIRAMLKDGFTFGSHSQNHPTYNKLNLNDQIQQTIRCQHYLDLHFDLPYKTFAFPFTDYGVSAAFFHQILGKENFQLTFGGAGLKQEQIKGQLQRFGMETQALTSAKRLIHTEYSYYIIKSIFKKNTIHRN</sequence>
<name>A0A915YF07_9BACT</name>
<reference evidence="4" key="1">
    <citation type="submission" date="2022-09" db="EMBL/GenBank/DDBJ databases">
        <title>Aureispira anguillicida sp. nov., isolated from Leptocephalus of Japanese eel Anguilla japonica.</title>
        <authorList>
            <person name="Yuasa K."/>
            <person name="Mekata T."/>
            <person name="Ikunari K."/>
        </authorList>
    </citation>
    <scope>NUCLEOTIDE SEQUENCE</scope>
    <source>
        <strain evidence="4">EL160426</strain>
    </source>
</reference>
<proteinExistence type="predicted"/>
<dbReference type="GO" id="GO:0005975">
    <property type="term" value="P:carbohydrate metabolic process"/>
    <property type="evidence" value="ECO:0007669"/>
    <property type="project" value="InterPro"/>
</dbReference>
<organism evidence="4 5">
    <name type="scientific">Aureispira anguillae</name>
    <dbReference type="NCBI Taxonomy" id="2864201"/>
    <lineage>
        <taxon>Bacteria</taxon>
        <taxon>Pseudomonadati</taxon>
        <taxon>Bacteroidota</taxon>
        <taxon>Saprospiria</taxon>
        <taxon>Saprospirales</taxon>
        <taxon>Saprospiraceae</taxon>
        <taxon>Aureispira</taxon>
    </lineage>
</organism>